<feature type="domain" description="HTH arsR-type" evidence="2">
    <location>
        <begin position="8"/>
        <end position="105"/>
    </location>
</feature>
<evidence type="ECO:0000313" key="4">
    <source>
        <dbReference type="Proteomes" id="UP000198875"/>
    </source>
</evidence>
<dbReference type="Gene3D" id="3.40.50.2300">
    <property type="match status" value="1"/>
</dbReference>
<dbReference type="AlphaFoldDB" id="A0A0U0W313"/>
<dbReference type="SUPFAM" id="SSF52788">
    <property type="entry name" value="Phosphotyrosine protein phosphatases I"/>
    <property type="match status" value="1"/>
</dbReference>
<dbReference type="SUPFAM" id="SSF46785">
    <property type="entry name" value="Winged helix' DNA-binding domain"/>
    <property type="match status" value="1"/>
</dbReference>
<dbReference type="InterPro" id="IPR036390">
    <property type="entry name" value="WH_DNA-bd_sf"/>
</dbReference>
<dbReference type="Pfam" id="PF01022">
    <property type="entry name" value="HTH_5"/>
    <property type="match status" value="1"/>
</dbReference>
<dbReference type="PANTHER" id="PTHR43428:SF1">
    <property type="entry name" value="ARSENATE REDUCTASE"/>
    <property type="match status" value="1"/>
</dbReference>
<dbReference type="PANTHER" id="PTHR43428">
    <property type="entry name" value="ARSENATE REDUCTASE"/>
    <property type="match status" value="1"/>
</dbReference>
<dbReference type="PROSITE" id="PS50987">
    <property type="entry name" value="HTH_ARSR_2"/>
    <property type="match status" value="1"/>
</dbReference>
<proteinExistence type="predicted"/>
<dbReference type="InterPro" id="IPR001845">
    <property type="entry name" value="HTH_ArsR_DNA-bd_dom"/>
</dbReference>
<dbReference type="SMART" id="SM00418">
    <property type="entry name" value="HTH_ARSR"/>
    <property type="match status" value="1"/>
</dbReference>
<organism evidence="3 4">
    <name type="scientific">Mycobacterium bohemicum DSM 44277</name>
    <dbReference type="NCBI Taxonomy" id="1236609"/>
    <lineage>
        <taxon>Bacteria</taxon>
        <taxon>Bacillati</taxon>
        <taxon>Actinomycetota</taxon>
        <taxon>Actinomycetes</taxon>
        <taxon>Mycobacteriales</taxon>
        <taxon>Mycobacteriaceae</taxon>
        <taxon>Mycobacterium</taxon>
    </lineage>
</organism>
<dbReference type="SMART" id="SM00226">
    <property type="entry name" value="LMWPc"/>
    <property type="match status" value="1"/>
</dbReference>
<sequence>MHLMYCRIVPTDRAVVPPLIQMASHPLRWVLLTELASGDRRVRELAAAAGETQSLVSYHLRLLRSAGLVGARRSTFDGRDSYYHLNLRACAAGFTEAATALHPALAPARVANPAARAVLFLCTGNSARSPMAEALLKLKARGRIRASSAGSHPKPHIHRSAVRVMREMYGIDLGDRRPRAVAAVARRRFDHVITLCDKVREYAGDHGVDPTMHWSLPDPSATGSYPEFRRVAIELNDRIDYLLPVLGVDREKR</sequence>
<dbReference type="CDD" id="cd00090">
    <property type="entry name" value="HTH_ARSR"/>
    <property type="match status" value="1"/>
</dbReference>
<dbReference type="CDD" id="cd16345">
    <property type="entry name" value="LMWP_ArsC"/>
    <property type="match status" value="1"/>
</dbReference>
<accession>A0A0U0W313</accession>
<dbReference type="EMBL" id="CSTD01000001">
    <property type="protein sequence ID" value="CPR06987.1"/>
    <property type="molecule type" value="Genomic_DNA"/>
</dbReference>
<evidence type="ECO:0000313" key="3">
    <source>
        <dbReference type="EMBL" id="CPR06987.1"/>
    </source>
</evidence>
<gene>
    <name evidence="3" type="ORF">BN971_00906</name>
</gene>
<name>A0A0U0W313_MYCBE</name>
<keyword evidence="1" id="KW-0059">Arsenical resistance</keyword>
<evidence type="ECO:0000259" key="2">
    <source>
        <dbReference type="PROSITE" id="PS50987"/>
    </source>
</evidence>
<evidence type="ECO:0000256" key="1">
    <source>
        <dbReference type="ARBA" id="ARBA00022849"/>
    </source>
</evidence>
<dbReference type="InterPro" id="IPR023485">
    <property type="entry name" value="Ptyr_pPase"/>
</dbReference>
<dbReference type="Gene3D" id="1.10.10.10">
    <property type="entry name" value="Winged helix-like DNA-binding domain superfamily/Winged helix DNA-binding domain"/>
    <property type="match status" value="1"/>
</dbReference>
<protein>
    <submittedName>
        <fullName evidence="3">Protein tyrosine phosphatase</fullName>
    </submittedName>
</protein>
<dbReference type="InterPro" id="IPR036196">
    <property type="entry name" value="Ptyr_pPase_sf"/>
</dbReference>
<dbReference type="InterPro" id="IPR036388">
    <property type="entry name" value="WH-like_DNA-bd_sf"/>
</dbReference>
<dbReference type="InterPro" id="IPR011991">
    <property type="entry name" value="ArsR-like_HTH"/>
</dbReference>
<reference evidence="3 4" key="1">
    <citation type="submission" date="2015-03" db="EMBL/GenBank/DDBJ databases">
        <authorList>
            <person name="Murphy D."/>
        </authorList>
    </citation>
    <scope>NUCLEOTIDE SEQUENCE [LARGE SCALE GENOMIC DNA]</scope>
    <source>
        <strain evidence="3 4">DSM 44277</strain>
    </source>
</reference>
<dbReference type="GO" id="GO:0003700">
    <property type="term" value="F:DNA-binding transcription factor activity"/>
    <property type="evidence" value="ECO:0007669"/>
    <property type="project" value="InterPro"/>
</dbReference>
<dbReference type="Proteomes" id="UP000198875">
    <property type="component" value="Unassembled WGS sequence"/>
</dbReference>
<dbReference type="Pfam" id="PF01451">
    <property type="entry name" value="LMWPc"/>
    <property type="match status" value="1"/>
</dbReference>
<dbReference type="GO" id="GO:0046685">
    <property type="term" value="P:response to arsenic-containing substance"/>
    <property type="evidence" value="ECO:0007669"/>
    <property type="project" value="UniProtKB-KW"/>
</dbReference>